<organism evidence="9 10">
    <name type="scientific">Arabidopsis thaliana x Arabidopsis arenosa</name>
    <dbReference type="NCBI Taxonomy" id="1240361"/>
    <lineage>
        <taxon>Eukaryota</taxon>
        <taxon>Viridiplantae</taxon>
        <taxon>Streptophyta</taxon>
        <taxon>Embryophyta</taxon>
        <taxon>Tracheophyta</taxon>
        <taxon>Spermatophyta</taxon>
        <taxon>Magnoliopsida</taxon>
        <taxon>eudicotyledons</taxon>
        <taxon>Gunneridae</taxon>
        <taxon>Pentapetalae</taxon>
        <taxon>rosids</taxon>
        <taxon>malvids</taxon>
        <taxon>Brassicales</taxon>
        <taxon>Brassicaceae</taxon>
        <taxon>Camelineae</taxon>
        <taxon>Arabidopsis</taxon>
    </lineage>
</organism>
<evidence type="ECO:0000313" key="10">
    <source>
        <dbReference type="Proteomes" id="UP000694240"/>
    </source>
</evidence>
<evidence type="ECO:0000256" key="6">
    <source>
        <dbReference type="SAM" id="MobiDB-lite"/>
    </source>
</evidence>
<gene>
    <name evidence="9" type="ORF">ISN45_At01g054290</name>
</gene>
<keyword evidence="2" id="KW-0479">Metal-binding</keyword>
<evidence type="ECO:0000259" key="8">
    <source>
        <dbReference type="PROSITE" id="PS50846"/>
    </source>
</evidence>
<feature type="signal peptide" evidence="7">
    <location>
        <begin position="1"/>
        <end position="17"/>
    </location>
</feature>
<dbReference type="GO" id="GO:0046872">
    <property type="term" value="F:metal ion binding"/>
    <property type="evidence" value="ECO:0007669"/>
    <property type="project" value="UniProtKB-KW"/>
</dbReference>
<keyword evidence="7" id="KW-0732">Signal</keyword>
<feature type="domain" description="HMA" evidence="8">
    <location>
        <begin position="11"/>
        <end position="78"/>
    </location>
</feature>
<keyword evidence="10" id="KW-1185">Reference proteome</keyword>
<dbReference type="Proteomes" id="UP000694240">
    <property type="component" value="Chromosome 1"/>
</dbReference>
<comment type="similarity">
    <text evidence="5">Belongs to the HIPP family.</text>
</comment>
<dbReference type="EMBL" id="JAEFBK010000001">
    <property type="protein sequence ID" value="KAG7650482.1"/>
    <property type="molecule type" value="Genomic_DNA"/>
</dbReference>
<comment type="caution">
    <text evidence="9">The sequence shown here is derived from an EMBL/GenBank/DDBJ whole genome shotgun (WGS) entry which is preliminary data.</text>
</comment>
<keyword evidence="1" id="KW-0488">Methylation</keyword>
<protein>
    <recommendedName>
        <fullName evidence="8">HMA domain-containing protein</fullName>
    </recommendedName>
</protein>
<evidence type="ECO:0000313" key="9">
    <source>
        <dbReference type="EMBL" id="KAG7650482.1"/>
    </source>
</evidence>
<feature type="region of interest" description="Disordered" evidence="6">
    <location>
        <begin position="77"/>
        <end position="130"/>
    </location>
</feature>
<dbReference type="PROSITE" id="PS50846">
    <property type="entry name" value="HMA_2"/>
    <property type="match status" value="1"/>
</dbReference>
<evidence type="ECO:0000256" key="3">
    <source>
        <dbReference type="ARBA" id="ARBA00023288"/>
    </source>
</evidence>
<dbReference type="InterPro" id="IPR006121">
    <property type="entry name" value="HMA_dom"/>
</dbReference>
<sequence length="148" mass="17008">MVVLLLITLSLQKMVVMINVCDERSKEKVIQTVASCSGITTITMDSKEGKLTVIGEFDEMQILKKLKKRWQSAKMATFGPFDPKKEAETAAAAEKKKKEENERERERQREREREEALYRSQSHHDTPVCPMHHHTTIVCDHDHGCIIS</sequence>
<feature type="compositionally biased region" description="Basic and acidic residues" evidence="6">
    <location>
        <begin position="82"/>
        <end position="126"/>
    </location>
</feature>
<evidence type="ECO:0000256" key="4">
    <source>
        <dbReference type="ARBA" id="ARBA00023289"/>
    </source>
</evidence>
<feature type="chain" id="PRO_5035754515" description="HMA domain-containing protein" evidence="7">
    <location>
        <begin position="18"/>
        <end position="148"/>
    </location>
</feature>
<evidence type="ECO:0000256" key="1">
    <source>
        <dbReference type="ARBA" id="ARBA00022481"/>
    </source>
</evidence>
<evidence type="ECO:0000256" key="2">
    <source>
        <dbReference type="ARBA" id="ARBA00022723"/>
    </source>
</evidence>
<dbReference type="AlphaFoldDB" id="A0A8T2GTM2"/>
<reference evidence="9 10" key="1">
    <citation type="submission" date="2020-12" db="EMBL/GenBank/DDBJ databases">
        <title>Concerted genomic and epigenomic changes stabilize Arabidopsis allopolyploids.</title>
        <authorList>
            <person name="Chen Z."/>
        </authorList>
    </citation>
    <scope>NUCLEOTIDE SEQUENCE [LARGE SCALE GENOMIC DNA]</scope>
    <source>
        <strain evidence="9">Allo738</strain>
        <tissue evidence="9">Leaf</tissue>
    </source>
</reference>
<dbReference type="PANTHER" id="PTHR45811:SF85">
    <property type="entry name" value="COPPER TRANSPORT PROTEIN FAMILY"/>
    <property type="match status" value="1"/>
</dbReference>
<evidence type="ECO:0000256" key="5">
    <source>
        <dbReference type="ARBA" id="ARBA00024045"/>
    </source>
</evidence>
<dbReference type="InterPro" id="IPR051863">
    <property type="entry name" value="HIPP"/>
</dbReference>
<accession>A0A8T2GTM2</accession>
<name>A0A8T2GTM2_9BRAS</name>
<proteinExistence type="inferred from homology"/>
<evidence type="ECO:0000256" key="7">
    <source>
        <dbReference type="SAM" id="SignalP"/>
    </source>
</evidence>
<dbReference type="PANTHER" id="PTHR45811">
    <property type="entry name" value="COPPER TRANSPORT PROTEIN FAMILY-RELATED"/>
    <property type="match status" value="1"/>
</dbReference>
<keyword evidence="3" id="KW-0449">Lipoprotein</keyword>
<keyword evidence="4" id="KW-0636">Prenylation</keyword>